<comment type="caution">
    <text evidence="2">The sequence shown here is derived from an EMBL/GenBank/DDBJ whole genome shotgun (WGS) entry which is preliminary data.</text>
</comment>
<evidence type="ECO:0000313" key="3">
    <source>
        <dbReference type="Proteomes" id="UP001266305"/>
    </source>
</evidence>
<gene>
    <name evidence="2" type="ORF">P7K49_029435</name>
</gene>
<protein>
    <submittedName>
        <fullName evidence="2">Uncharacterized protein</fullName>
    </submittedName>
</protein>
<feature type="region of interest" description="Disordered" evidence="1">
    <location>
        <begin position="1"/>
        <end position="30"/>
    </location>
</feature>
<reference evidence="2 3" key="1">
    <citation type="submission" date="2023-05" db="EMBL/GenBank/DDBJ databases">
        <title>B98-5 Cell Line De Novo Hybrid Assembly: An Optical Mapping Approach.</title>
        <authorList>
            <person name="Kananen K."/>
            <person name="Auerbach J.A."/>
            <person name="Kautto E."/>
            <person name="Blachly J.S."/>
        </authorList>
    </citation>
    <scope>NUCLEOTIDE SEQUENCE [LARGE SCALE GENOMIC DNA]</scope>
    <source>
        <strain evidence="2">B95-8</strain>
        <tissue evidence="2">Cell line</tissue>
    </source>
</reference>
<sequence>MRGSQPRKKEVRGNLNPRRVPSGASPLYCKSHRGHKHAGAAWGKEGLSNKGIRSSVQKKMEVMDNFHFPNDMGAGFIAECFTGMLTHSGGTAGHCPLFSCPSAAYRNNLNFGTQGNLVIHKRSKANVNPIPLEPEKDQCLNWETGIHLGNIGNAGHHHGAYRELGLQTNR</sequence>
<dbReference type="EMBL" id="JASSZA010000015">
    <property type="protein sequence ID" value="KAK2092906.1"/>
    <property type="molecule type" value="Genomic_DNA"/>
</dbReference>
<name>A0ABQ9U784_SAGOE</name>
<dbReference type="Proteomes" id="UP001266305">
    <property type="component" value="Unassembled WGS sequence"/>
</dbReference>
<keyword evidence="3" id="KW-1185">Reference proteome</keyword>
<accession>A0ABQ9U784</accession>
<organism evidence="2 3">
    <name type="scientific">Saguinus oedipus</name>
    <name type="common">Cotton-top tamarin</name>
    <name type="synonym">Oedipomidas oedipus</name>
    <dbReference type="NCBI Taxonomy" id="9490"/>
    <lineage>
        <taxon>Eukaryota</taxon>
        <taxon>Metazoa</taxon>
        <taxon>Chordata</taxon>
        <taxon>Craniata</taxon>
        <taxon>Vertebrata</taxon>
        <taxon>Euteleostomi</taxon>
        <taxon>Mammalia</taxon>
        <taxon>Eutheria</taxon>
        <taxon>Euarchontoglires</taxon>
        <taxon>Primates</taxon>
        <taxon>Haplorrhini</taxon>
        <taxon>Platyrrhini</taxon>
        <taxon>Cebidae</taxon>
        <taxon>Callitrichinae</taxon>
        <taxon>Saguinus</taxon>
    </lineage>
</organism>
<evidence type="ECO:0000313" key="2">
    <source>
        <dbReference type="EMBL" id="KAK2092906.1"/>
    </source>
</evidence>
<evidence type="ECO:0000256" key="1">
    <source>
        <dbReference type="SAM" id="MobiDB-lite"/>
    </source>
</evidence>
<proteinExistence type="predicted"/>